<dbReference type="HAMAP" id="MF_00128">
    <property type="entry name" value="NrdI"/>
    <property type="match status" value="1"/>
</dbReference>
<dbReference type="InterPro" id="IPR004465">
    <property type="entry name" value="RNR_NrdI"/>
</dbReference>
<keyword evidence="5" id="KW-1185">Reference proteome</keyword>
<dbReference type="GO" id="GO:0010181">
    <property type="term" value="F:FMN binding"/>
    <property type="evidence" value="ECO:0007669"/>
    <property type="project" value="InterPro"/>
</dbReference>
<dbReference type="OrthoDB" id="350535at2"/>
<dbReference type="PANTHER" id="PTHR37297:SF1">
    <property type="entry name" value="PROTEIN NRDI"/>
    <property type="match status" value="1"/>
</dbReference>
<accession>A0A518VFU2</accession>
<proteinExistence type="inferred from homology"/>
<gene>
    <name evidence="3 4" type="primary">nrdI</name>
    <name evidence="4" type="ORF">EEL30_21445</name>
</gene>
<dbReference type="AlphaFoldDB" id="A0A518VFU2"/>
<dbReference type="Proteomes" id="UP000319432">
    <property type="component" value="Chromosome"/>
</dbReference>
<comment type="function">
    <text evidence="1 3">Probably involved in ribonucleotide reductase function.</text>
</comment>
<evidence type="ECO:0000313" key="5">
    <source>
        <dbReference type="Proteomes" id="UP000319432"/>
    </source>
</evidence>
<evidence type="ECO:0000256" key="3">
    <source>
        <dbReference type="HAMAP-Rule" id="MF_00128"/>
    </source>
</evidence>
<comment type="similarity">
    <text evidence="2 3">Belongs to the NrdI family.</text>
</comment>
<dbReference type="PIRSF" id="PIRSF005087">
    <property type="entry name" value="NrdI"/>
    <property type="match status" value="1"/>
</dbReference>
<evidence type="ECO:0000313" key="4">
    <source>
        <dbReference type="EMBL" id="QDX95850.1"/>
    </source>
</evidence>
<evidence type="ECO:0000256" key="1">
    <source>
        <dbReference type="ARBA" id="ARBA00003999"/>
    </source>
</evidence>
<protein>
    <recommendedName>
        <fullName evidence="3">Protein NrdI</fullName>
    </recommendedName>
</protein>
<organism evidence="4 5">
    <name type="scientific">Brevibacillus laterosporus</name>
    <name type="common">Bacillus laterosporus</name>
    <dbReference type="NCBI Taxonomy" id="1465"/>
    <lineage>
        <taxon>Bacteria</taxon>
        <taxon>Bacillati</taxon>
        <taxon>Bacillota</taxon>
        <taxon>Bacilli</taxon>
        <taxon>Bacillales</taxon>
        <taxon>Paenibacillaceae</taxon>
        <taxon>Brevibacillus</taxon>
    </lineage>
</organism>
<dbReference type="NCBIfam" id="TIGR00333">
    <property type="entry name" value="nrdI"/>
    <property type="match status" value="1"/>
</dbReference>
<name>A0A518VFU2_BRELA</name>
<dbReference type="SUPFAM" id="SSF52218">
    <property type="entry name" value="Flavoproteins"/>
    <property type="match status" value="1"/>
</dbReference>
<dbReference type="PANTHER" id="PTHR37297">
    <property type="entry name" value="PROTEIN NRDI"/>
    <property type="match status" value="1"/>
</dbReference>
<dbReference type="InterPro" id="IPR029039">
    <property type="entry name" value="Flavoprotein-like_sf"/>
</dbReference>
<dbReference type="Pfam" id="PF07972">
    <property type="entry name" value="Flavodoxin_NdrI"/>
    <property type="match status" value="1"/>
</dbReference>
<evidence type="ECO:0000256" key="2">
    <source>
        <dbReference type="ARBA" id="ARBA00009942"/>
    </source>
</evidence>
<dbReference type="InterPro" id="IPR020852">
    <property type="entry name" value="RNR_Ib_NrdI_bac"/>
</dbReference>
<dbReference type="EMBL" id="CP033464">
    <property type="protein sequence ID" value="QDX95850.1"/>
    <property type="molecule type" value="Genomic_DNA"/>
</dbReference>
<reference evidence="4 5" key="1">
    <citation type="submission" date="2018-11" db="EMBL/GenBank/DDBJ databases">
        <title>Phylogenetic determinants of toxin gene distribution in genomes of Brevibacillus laterosporus.</title>
        <authorList>
            <person name="Glare T.R."/>
            <person name="Durrant A."/>
            <person name="Berry C."/>
            <person name="Palma L."/>
            <person name="Ormskirk M."/>
            <person name="Cox M.O."/>
        </authorList>
    </citation>
    <scope>NUCLEOTIDE SEQUENCE [LARGE SCALE GENOMIC DNA]</scope>
    <source>
        <strain evidence="4 5">1821L</strain>
    </source>
</reference>
<dbReference type="Gene3D" id="3.40.50.360">
    <property type="match status" value="1"/>
</dbReference>
<sequence>MFIVYDSLTGNVARFVSRLDFKKEKVSPKLEVSQPYFLVTYTTGFGEVPESTQEFLHRNHSNLLGVASSGNRNWGQLFGKSADIISLQYNVPILCKFELSGTYNDTERFTQEVNKIVQFHSKVDRVKQ</sequence>